<dbReference type="WBParaSite" id="JU765_v2.g2515.t1">
    <property type="protein sequence ID" value="JU765_v2.g2515.t1"/>
    <property type="gene ID" value="JU765_v2.g2515"/>
</dbReference>
<protein>
    <submittedName>
        <fullName evidence="2">Uncharacterized protein</fullName>
    </submittedName>
</protein>
<accession>A0AC34R0X3</accession>
<organism evidence="1 2">
    <name type="scientific">Panagrolaimus sp. JU765</name>
    <dbReference type="NCBI Taxonomy" id="591449"/>
    <lineage>
        <taxon>Eukaryota</taxon>
        <taxon>Metazoa</taxon>
        <taxon>Ecdysozoa</taxon>
        <taxon>Nematoda</taxon>
        <taxon>Chromadorea</taxon>
        <taxon>Rhabditida</taxon>
        <taxon>Tylenchina</taxon>
        <taxon>Panagrolaimomorpha</taxon>
        <taxon>Panagrolaimoidea</taxon>
        <taxon>Panagrolaimidae</taxon>
        <taxon>Panagrolaimus</taxon>
    </lineage>
</organism>
<evidence type="ECO:0000313" key="2">
    <source>
        <dbReference type="WBParaSite" id="JU765_v2.g2515.t1"/>
    </source>
</evidence>
<name>A0AC34R0X3_9BILA</name>
<proteinExistence type="predicted"/>
<reference evidence="2" key="1">
    <citation type="submission" date="2022-11" db="UniProtKB">
        <authorList>
            <consortium name="WormBaseParasite"/>
        </authorList>
    </citation>
    <scope>IDENTIFICATION</scope>
</reference>
<sequence length="70" mass="8319">MLLPMIFDGVFDSPMKYQRKRDPFLEFFDDEAPAMKLRRSENVSKIDDYILKIDCRDQFYMASKNLSSLS</sequence>
<evidence type="ECO:0000313" key="1">
    <source>
        <dbReference type="Proteomes" id="UP000887576"/>
    </source>
</evidence>
<dbReference type="Proteomes" id="UP000887576">
    <property type="component" value="Unplaced"/>
</dbReference>